<proteinExistence type="inferred from homology"/>
<dbReference type="Pfam" id="PF00186">
    <property type="entry name" value="DHFR_1"/>
    <property type="match status" value="1"/>
</dbReference>
<dbReference type="GO" id="GO:0006730">
    <property type="term" value="P:one-carbon metabolic process"/>
    <property type="evidence" value="ECO:0007669"/>
    <property type="project" value="UniProtKB-KW"/>
</dbReference>
<dbReference type="GO" id="GO:0046655">
    <property type="term" value="P:folic acid metabolic process"/>
    <property type="evidence" value="ECO:0007669"/>
    <property type="project" value="TreeGrafter"/>
</dbReference>
<protein>
    <recommendedName>
        <fullName evidence="3">dihydrofolate reductase</fullName>
        <ecNumber evidence="3">1.5.1.3</ecNumber>
    </recommendedName>
</protein>
<dbReference type="GO" id="GO:0050661">
    <property type="term" value="F:NADP binding"/>
    <property type="evidence" value="ECO:0007669"/>
    <property type="project" value="InterPro"/>
</dbReference>
<dbReference type="PROSITE" id="PS51330">
    <property type="entry name" value="DHFR_2"/>
    <property type="match status" value="1"/>
</dbReference>
<dbReference type="Gene3D" id="3.40.430.10">
    <property type="entry name" value="Dihydrofolate Reductase, subunit A"/>
    <property type="match status" value="1"/>
</dbReference>
<dbReference type="SUPFAM" id="SSF53597">
    <property type="entry name" value="Dihydrofolate reductase-like"/>
    <property type="match status" value="1"/>
</dbReference>
<dbReference type="KEGG" id="cpoy:GP475_03710"/>
<evidence type="ECO:0000313" key="9">
    <source>
        <dbReference type="Proteomes" id="UP000516320"/>
    </source>
</evidence>
<dbReference type="EC" id="1.5.1.3" evidence="3"/>
<evidence type="ECO:0000259" key="7">
    <source>
        <dbReference type="PROSITE" id="PS51330"/>
    </source>
</evidence>
<dbReference type="Proteomes" id="UP000516320">
    <property type="component" value="Chromosome"/>
</dbReference>
<sequence length="180" mass="20388">MGLSAIWAQSHDRIIGDGSTMPWYLPEDLAHFKELTQGYPVVMGRHTWESLPARFRPLPDRQNLILSSQAPGSWSSGAEIISSTELSDLDQSWVIGGGMVYQQLLPYCDRIEITLIDLNLGDFLPHPTLAPHVPQEFHLKTDSGWQESAKGALTLPRLQPDAHLPLRYRFQSFYRSHPRT</sequence>
<dbReference type="GO" id="GO:0005829">
    <property type="term" value="C:cytosol"/>
    <property type="evidence" value="ECO:0007669"/>
    <property type="project" value="TreeGrafter"/>
</dbReference>
<keyword evidence="5" id="KW-0521">NADP</keyword>
<evidence type="ECO:0000256" key="6">
    <source>
        <dbReference type="ARBA" id="ARBA00023002"/>
    </source>
</evidence>
<organism evidence="8 9">
    <name type="scientific">Corynebacterium poyangense</name>
    <dbReference type="NCBI Taxonomy" id="2684405"/>
    <lineage>
        <taxon>Bacteria</taxon>
        <taxon>Bacillati</taxon>
        <taxon>Actinomycetota</taxon>
        <taxon>Actinomycetes</taxon>
        <taxon>Mycobacteriales</taxon>
        <taxon>Corynebacteriaceae</taxon>
        <taxon>Corynebacterium</taxon>
    </lineage>
</organism>
<reference evidence="8 9" key="1">
    <citation type="submission" date="2019-12" db="EMBL/GenBank/DDBJ databases">
        <title>Corynebacterium sp. nov., isolated from feces of the Anser Albifrons in China.</title>
        <authorList>
            <person name="Liu Q."/>
        </authorList>
    </citation>
    <scope>NUCLEOTIDE SEQUENCE [LARGE SCALE GENOMIC DNA]</scope>
    <source>
        <strain evidence="8 9">4H37-19</strain>
    </source>
</reference>
<dbReference type="GO" id="GO:0004146">
    <property type="term" value="F:dihydrofolate reductase activity"/>
    <property type="evidence" value="ECO:0007669"/>
    <property type="project" value="UniProtKB-EC"/>
</dbReference>
<dbReference type="PRINTS" id="PR00070">
    <property type="entry name" value="DHFR"/>
</dbReference>
<feature type="domain" description="DHFR" evidence="7">
    <location>
        <begin position="2"/>
        <end position="175"/>
    </location>
</feature>
<dbReference type="AlphaFoldDB" id="A0A7H0SMS5"/>
<accession>A0A7H0SMS5</accession>
<keyword evidence="6" id="KW-0560">Oxidoreductase</keyword>
<keyword evidence="4" id="KW-0554">One-carbon metabolism</keyword>
<dbReference type="GO" id="GO:0046654">
    <property type="term" value="P:tetrahydrofolate biosynthetic process"/>
    <property type="evidence" value="ECO:0007669"/>
    <property type="project" value="UniProtKB-UniPathway"/>
</dbReference>
<dbReference type="RefSeq" id="WP_187975308.1">
    <property type="nucleotide sequence ID" value="NZ_CP046884.1"/>
</dbReference>
<dbReference type="CDD" id="cd00209">
    <property type="entry name" value="DHFR"/>
    <property type="match status" value="1"/>
</dbReference>
<dbReference type="PANTHER" id="PTHR48069">
    <property type="entry name" value="DIHYDROFOLATE REDUCTASE"/>
    <property type="match status" value="1"/>
</dbReference>
<dbReference type="InterPro" id="IPR001796">
    <property type="entry name" value="DHFR_dom"/>
</dbReference>
<dbReference type="InterPro" id="IPR024072">
    <property type="entry name" value="DHFR-like_dom_sf"/>
</dbReference>
<comment type="similarity">
    <text evidence="2">Belongs to the dihydrofolate reductase family.</text>
</comment>
<comment type="pathway">
    <text evidence="1">Cofactor biosynthesis; tetrahydrofolate biosynthesis; 5,6,7,8-tetrahydrofolate from 7,8-dihydrofolate: step 1/1.</text>
</comment>
<dbReference type="InterPro" id="IPR012259">
    <property type="entry name" value="DHFR"/>
</dbReference>
<dbReference type="EMBL" id="CP046884">
    <property type="protein sequence ID" value="QNQ89850.1"/>
    <property type="molecule type" value="Genomic_DNA"/>
</dbReference>
<name>A0A7H0SMS5_9CORY</name>
<evidence type="ECO:0000313" key="8">
    <source>
        <dbReference type="EMBL" id="QNQ89850.1"/>
    </source>
</evidence>
<evidence type="ECO:0000256" key="5">
    <source>
        <dbReference type="ARBA" id="ARBA00022857"/>
    </source>
</evidence>
<keyword evidence="9" id="KW-1185">Reference proteome</keyword>
<dbReference type="PANTHER" id="PTHR48069:SF3">
    <property type="entry name" value="DIHYDROFOLATE REDUCTASE"/>
    <property type="match status" value="1"/>
</dbReference>
<evidence type="ECO:0000256" key="1">
    <source>
        <dbReference type="ARBA" id="ARBA00004903"/>
    </source>
</evidence>
<dbReference type="GO" id="GO:0046452">
    <property type="term" value="P:dihydrofolate metabolic process"/>
    <property type="evidence" value="ECO:0007669"/>
    <property type="project" value="TreeGrafter"/>
</dbReference>
<gene>
    <name evidence="8" type="ORF">GP475_03710</name>
</gene>
<evidence type="ECO:0000256" key="4">
    <source>
        <dbReference type="ARBA" id="ARBA00022563"/>
    </source>
</evidence>
<evidence type="ECO:0000256" key="2">
    <source>
        <dbReference type="ARBA" id="ARBA00009539"/>
    </source>
</evidence>
<dbReference type="UniPathway" id="UPA00077">
    <property type="reaction ID" value="UER00158"/>
</dbReference>
<evidence type="ECO:0000256" key="3">
    <source>
        <dbReference type="ARBA" id="ARBA00012856"/>
    </source>
</evidence>